<feature type="domain" description="CAAX prenyl protease 2/Lysostaphin resistance protein A-like" evidence="2">
    <location>
        <begin position="152"/>
        <end position="243"/>
    </location>
</feature>
<feature type="transmembrane region" description="Helical" evidence="1">
    <location>
        <begin position="231"/>
        <end position="251"/>
    </location>
</feature>
<keyword evidence="3" id="KW-0645">Protease</keyword>
<evidence type="ECO:0000256" key="1">
    <source>
        <dbReference type="SAM" id="Phobius"/>
    </source>
</evidence>
<dbReference type="EMBL" id="JAOYEY010000042">
    <property type="protein sequence ID" value="MCV9886684.1"/>
    <property type="molecule type" value="Genomic_DNA"/>
</dbReference>
<dbReference type="Pfam" id="PF02517">
    <property type="entry name" value="Rce1-like"/>
    <property type="match status" value="1"/>
</dbReference>
<protein>
    <submittedName>
        <fullName evidence="3">CPBP family intramembrane metalloprotease</fullName>
    </submittedName>
</protein>
<evidence type="ECO:0000313" key="3">
    <source>
        <dbReference type="EMBL" id="MCV9886684.1"/>
    </source>
</evidence>
<feature type="transmembrane region" description="Helical" evidence="1">
    <location>
        <begin position="6"/>
        <end position="36"/>
    </location>
</feature>
<comment type="caution">
    <text evidence="3">The sequence shown here is derived from an EMBL/GenBank/DDBJ whole genome shotgun (WGS) entry which is preliminary data.</text>
</comment>
<dbReference type="PANTHER" id="PTHR39430">
    <property type="entry name" value="MEMBRANE-ASSOCIATED PROTEASE-RELATED"/>
    <property type="match status" value="1"/>
</dbReference>
<reference evidence="3 4" key="1">
    <citation type="submission" date="2022-10" db="EMBL/GenBank/DDBJ databases">
        <title>Draft genome assembly of moderately radiation resistant bacterium Metabacillus halosaccharovorans.</title>
        <authorList>
            <person name="Pal S."/>
            <person name="Gopinathan A."/>
        </authorList>
    </citation>
    <scope>NUCLEOTIDE SEQUENCE [LARGE SCALE GENOMIC DNA]</scope>
    <source>
        <strain evidence="3 4">VITHBRA001</strain>
    </source>
</reference>
<feature type="transmembrane region" description="Helical" evidence="1">
    <location>
        <begin position="149"/>
        <end position="172"/>
    </location>
</feature>
<organism evidence="3 4">
    <name type="scientific">Metabacillus halosaccharovorans</name>
    <dbReference type="NCBI Taxonomy" id="930124"/>
    <lineage>
        <taxon>Bacteria</taxon>
        <taxon>Bacillati</taxon>
        <taxon>Bacillota</taxon>
        <taxon>Bacilli</taxon>
        <taxon>Bacillales</taxon>
        <taxon>Bacillaceae</taxon>
        <taxon>Metabacillus</taxon>
    </lineage>
</organism>
<keyword evidence="3" id="KW-0482">Metalloprotease</keyword>
<keyword evidence="4" id="KW-1185">Reference proteome</keyword>
<feature type="transmembrane region" description="Helical" evidence="1">
    <location>
        <begin position="123"/>
        <end position="143"/>
    </location>
</feature>
<evidence type="ECO:0000313" key="4">
    <source>
        <dbReference type="Proteomes" id="UP001526147"/>
    </source>
</evidence>
<dbReference type="Proteomes" id="UP001526147">
    <property type="component" value="Unassembled WGS sequence"/>
</dbReference>
<proteinExistence type="predicted"/>
<accession>A0ABT3DI01</accession>
<keyword evidence="1" id="KW-0812">Transmembrane</keyword>
<feature type="transmembrane region" description="Helical" evidence="1">
    <location>
        <begin position="206"/>
        <end position="224"/>
    </location>
</feature>
<keyword evidence="1" id="KW-0472">Membrane</keyword>
<dbReference type="RefSeq" id="WP_264143234.1">
    <property type="nucleotide sequence ID" value="NZ_JAOYEY010000042.1"/>
</dbReference>
<dbReference type="InterPro" id="IPR003675">
    <property type="entry name" value="Rce1/LyrA-like_dom"/>
</dbReference>
<evidence type="ECO:0000259" key="2">
    <source>
        <dbReference type="Pfam" id="PF02517"/>
    </source>
</evidence>
<feature type="transmembrane region" description="Helical" evidence="1">
    <location>
        <begin position="77"/>
        <end position="97"/>
    </location>
</feature>
<dbReference type="GO" id="GO:0008237">
    <property type="term" value="F:metallopeptidase activity"/>
    <property type="evidence" value="ECO:0007669"/>
    <property type="project" value="UniProtKB-KW"/>
</dbReference>
<gene>
    <name evidence="3" type="ORF">OIH86_13685</name>
</gene>
<dbReference type="PANTHER" id="PTHR39430:SF1">
    <property type="entry name" value="PROTEASE"/>
    <property type="match status" value="1"/>
</dbReference>
<name>A0ABT3DI01_9BACI</name>
<keyword evidence="3" id="KW-0378">Hydrolase</keyword>
<keyword evidence="1" id="KW-1133">Transmembrane helix</keyword>
<sequence>MLVVRAALFFIGIISISYHQVGFTSFVIIGFLFLLITNKEKRFITSLLLSFLISFVLFIVSNHFIDTLTISKEINIILDRLLLVVILIGIVFHLLLYKKKVSWYHSKPDWKNPIILPFHKVNIFWFWMIGIVVNGSVYLYFIVQKDVDYIASLFWFCLFFSLINAVFEEVIWRGLLLSAINENTSRWFAILVTSVGFGLLHLSIGFSIPLSLLISVAGVIYAIITLKTNSIYPSIIFHFIINIGMVYSGFII</sequence>
<feature type="transmembrane region" description="Helical" evidence="1">
    <location>
        <begin position="43"/>
        <end position="65"/>
    </location>
</feature>